<dbReference type="AlphaFoldDB" id="A0A1D1UPF7"/>
<evidence type="ECO:0000256" key="1">
    <source>
        <dbReference type="SAM" id="MobiDB-lite"/>
    </source>
</evidence>
<organism evidence="2 3">
    <name type="scientific">Ramazzottius varieornatus</name>
    <name type="common">Water bear</name>
    <name type="synonym">Tardigrade</name>
    <dbReference type="NCBI Taxonomy" id="947166"/>
    <lineage>
        <taxon>Eukaryota</taxon>
        <taxon>Metazoa</taxon>
        <taxon>Ecdysozoa</taxon>
        <taxon>Tardigrada</taxon>
        <taxon>Eutardigrada</taxon>
        <taxon>Parachela</taxon>
        <taxon>Hypsibioidea</taxon>
        <taxon>Ramazzottiidae</taxon>
        <taxon>Ramazzottius</taxon>
    </lineage>
</organism>
<dbReference type="Proteomes" id="UP000186922">
    <property type="component" value="Unassembled WGS sequence"/>
</dbReference>
<comment type="caution">
    <text evidence="2">The sequence shown here is derived from an EMBL/GenBank/DDBJ whole genome shotgun (WGS) entry which is preliminary data.</text>
</comment>
<sequence length="119" mass="13334">MAEVLRHDYLERDTLQEDELELQKTVKALQVSQESILERLSLLENITERLPVLPCEPPATKASVPSRFQPSENPAVRRKADRAVVRATNKADEESTTANSLRAKGPPGRDFAIRGVRDT</sequence>
<evidence type="ECO:0000313" key="2">
    <source>
        <dbReference type="EMBL" id="GAU90275.1"/>
    </source>
</evidence>
<gene>
    <name evidence="2" type="primary">RvY_02713-1</name>
    <name evidence="2" type="synonym">RvY_02713.1</name>
    <name evidence="2" type="ORF">RvY_02713</name>
</gene>
<protein>
    <submittedName>
        <fullName evidence="2">Uncharacterized protein</fullName>
    </submittedName>
</protein>
<name>A0A1D1UPF7_RAMVA</name>
<accession>A0A1D1UPF7</accession>
<feature type="compositionally biased region" description="Basic and acidic residues" evidence="1">
    <location>
        <begin position="81"/>
        <end position="93"/>
    </location>
</feature>
<dbReference type="EMBL" id="BDGG01000001">
    <property type="protein sequence ID" value="GAU90275.1"/>
    <property type="molecule type" value="Genomic_DNA"/>
</dbReference>
<evidence type="ECO:0000313" key="3">
    <source>
        <dbReference type="Proteomes" id="UP000186922"/>
    </source>
</evidence>
<reference evidence="2 3" key="1">
    <citation type="journal article" date="2016" name="Nat. Commun.">
        <title>Extremotolerant tardigrade genome and improved radiotolerance of human cultured cells by tardigrade-unique protein.</title>
        <authorList>
            <person name="Hashimoto T."/>
            <person name="Horikawa D.D."/>
            <person name="Saito Y."/>
            <person name="Kuwahara H."/>
            <person name="Kozuka-Hata H."/>
            <person name="Shin-I T."/>
            <person name="Minakuchi Y."/>
            <person name="Ohishi K."/>
            <person name="Motoyama A."/>
            <person name="Aizu T."/>
            <person name="Enomoto A."/>
            <person name="Kondo K."/>
            <person name="Tanaka S."/>
            <person name="Hara Y."/>
            <person name="Koshikawa S."/>
            <person name="Sagara H."/>
            <person name="Miura T."/>
            <person name="Yokobori S."/>
            <person name="Miyagawa K."/>
            <person name="Suzuki Y."/>
            <person name="Kubo T."/>
            <person name="Oyama M."/>
            <person name="Kohara Y."/>
            <person name="Fujiyama A."/>
            <person name="Arakawa K."/>
            <person name="Katayama T."/>
            <person name="Toyoda A."/>
            <person name="Kunieda T."/>
        </authorList>
    </citation>
    <scope>NUCLEOTIDE SEQUENCE [LARGE SCALE GENOMIC DNA]</scope>
    <source>
        <strain evidence="2 3">YOKOZUNA-1</strain>
    </source>
</reference>
<feature type="region of interest" description="Disordered" evidence="1">
    <location>
        <begin position="57"/>
        <end position="119"/>
    </location>
</feature>
<keyword evidence="3" id="KW-1185">Reference proteome</keyword>
<proteinExistence type="predicted"/>